<dbReference type="Gene3D" id="1.10.510.10">
    <property type="entry name" value="Transferase(Phosphotransferase) domain 1"/>
    <property type="match status" value="1"/>
</dbReference>
<dbReference type="Gene3D" id="2.10.220.10">
    <property type="entry name" value="Hormone Receptor, Insulin-like Growth Factor Receptor 1, Chain A, domain 2"/>
    <property type="match status" value="1"/>
</dbReference>
<keyword evidence="1" id="KW-1133">Transmembrane helix</keyword>
<dbReference type="SMART" id="SM00220">
    <property type="entry name" value="S_TKc"/>
    <property type="match status" value="1"/>
</dbReference>
<dbReference type="GeneID" id="14883060"/>
<dbReference type="RefSeq" id="XP_004183414.1">
    <property type="nucleotide sequence ID" value="XM_004183366.1"/>
</dbReference>
<feature type="domain" description="Protein kinase" evidence="3">
    <location>
        <begin position="578"/>
        <end position="823"/>
    </location>
</feature>
<keyword evidence="1" id="KW-0812">Transmembrane</keyword>
<dbReference type="InterPro" id="IPR009030">
    <property type="entry name" value="Growth_fac_rcpt_cys_sf"/>
</dbReference>
<gene>
    <name evidence="4" type="ORF">EIN_212380</name>
</gene>
<sequence>MSYISTSFFVVMLFTFVCASIPLNHFVNSQTLTSSFQTRKYNTKEGLDDHTIIQDGVCLQIIDVNETSNNNIVSCLSSYFLMNNKCVLCSSKYTHCTNCDKLQCTQCERGFTFLEGRTCVNKSCVDGEIVDENGQCEVPRGNCGGGVMVNWRCVYCDQNYFYYPSDGSCRSINNQLNCEQSLRGVCTRCKSGYFMDNGVCVSCDQNCQTCKFSSKNCSSCPSGFVLNNNLDGTKKCSTPIAANPECLEFNDDSPICRVCRDGFYFKDKKCVKCPDGCELCNSKCLTCNSSYYLTITGMCKPKSDMEDVCNGVINSYGCDKCKPGFYTFNKECFKCDTGCIVCKTGLSCIQCDENRILKEGKCHLAEGVPGCTSVSNSMCATCKFWSHPSDNGLSCENAPVWWVFFVLFLVVLGVIGLLVLIGFVLWKLHKTIETQKVEENLTLFEMKRSNIQFITLKNGICVSTNEINFNMETNGIPVNKESRQILCIGNDNEYTINVQLTSDNSEKKYLLRMEPAIVTLRKGVACEFEIYITPNFTCNISSVAKIVSKSLENGDENITDITINAITESSIRIDPDELIEEEIIGASNFGIVYQGKLSNKYVVAIKKMKHSTDEEGTQTEFEQEVELLEKCKNQYLPKFYGAVFVTTKISFVVEFAEYLSLQDVMENYSPKDVGLPLRIKMMSDAANGLLYLHDHEVLHGDLKPTNILVFSLNMKETVNAKLTGFGSMRNVKLLQQNLAMTKEVDSPKYFPPEILMQGKYTKASDVFSLSIVMYECFGWKEAYPKEDFKFQWKIAEFVTGGKRLKNVEKIPVRHFILITNCWC</sequence>
<accession>A0A0A1TUY1</accession>
<dbReference type="EMBL" id="KB207169">
    <property type="protein sequence ID" value="ELP84068.1"/>
    <property type="molecule type" value="Genomic_DNA"/>
</dbReference>
<dbReference type="Pfam" id="PF07714">
    <property type="entry name" value="PK_Tyr_Ser-Thr"/>
    <property type="match status" value="1"/>
</dbReference>
<dbReference type="SMART" id="SM00261">
    <property type="entry name" value="FU"/>
    <property type="match status" value="4"/>
</dbReference>
<feature type="transmembrane region" description="Helical" evidence="1">
    <location>
        <begin position="400"/>
        <end position="426"/>
    </location>
</feature>
<evidence type="ECO:0000256" key="2">
    <source>
        <dbReference type="SAM" id="SignalP"/>
    </source>
</evidence>
<dbReference type="InterPro" id="IPR006212">
    <property type="entry name" value="Furin_repeat"/>
</dbReference>
<protein>
    <submittedName>
        <fullName evidence="4">Protein serine/threonine kinase, putative</fullName>
    </submittedName>
</protein>
<evidence type="ECO:0000259" key="3">
    <source>
        <dbReference type="PROSITE" id="PS50011"/>
    </source>
</evidence>
<dbReference type="PANTHER" id="PTHR45756">
    <property type="entry name" value="PALMITOYLTRANSFERASE"/>
    <property type="match status" value="1"/>
</dbReference>
<dbReference type="PROSITE" id="PS50011">
    <property type="entry name" value="PROTEIN_KINASE_DOM"/>
    <property type="match status" value="1"/>
</dbReference>
<feature type="non-terminal residue" evidence="4">
    <location>
        <position position="823"/>
    </location>
</feature>
<dbReference type="InterPro" id="IPR008271">
    <property type="entry name" value="Ser/Thr_kinase_AS"/>
</dbReference>
<keyword evidence="2" id="KW-0732">Signal</keyword>
<dbReference type="SUPFAM" id="SSF57184">
    <property type="entry name" value="Growth factor receptor domain"/>
    <property type="match status" value="3"/>
</dbReference>
<dbReference type="PROSITE" id="PS00108">
    <property type="entry name" value="PROTEIN_KINASE_ST"/>
    <property type="match status" value="1"/>
</dbReference>
<dbReference type="InterPro" id="IPR053215">
    <property type="entry name" value="TKL_Ser/Thr_kinase"/>
</dbReference>
<dbReference type="InterPro" id="IPR011009">
    <property type="entry name" value="Kinase-like_dom_sf"/>
</dbReference>
<dbReference type="InterPro" id="IPR001245">
    <property type="entry name" value="Ser-Thr/Tyr_kinase_cat_dom"/>
</dbReference>
<keyword evidence="5" id="KW-1185">Reference proteome</keyword>
<dbReference type="SUPFAM" id="SSF56112">
    <property type="entry name" value="Protein kinase-like (PK-like)"/>
    <property type="match status" value="1"/>
</dbReference>
<dbReference type="PANTHER" id="PTHR45756:SF1">
    <property type="entry name" value="PROTEIN KINASE DOMAIN CONTAINING PROTEIN"/>
    <property type="match status" value="1"/>
</dbReference>
<organism evidence="4 5">
    <name type="scientific">Entamoeba invadens IP1</name>
    <dbReference type="NCBI Taxonomy" id="370355"/>
    <lineage>
        <taxon>Eukaryota</taxon>
        <taxon>Amoebozoa</taxon>
        <taxon>Evosea</taxon>
        <taxon>Archamoebae</taxon>
        <taxon>Mastigamoebida</taxon>
        <taxon>Entamoebidae</taxon>
        <taxon>Entamoeba</taxon>
    </lineage>
</organism>
<dbReference type="Proteomes" id="UP000014680">
    <property type="component" value="Unassembled WGS sequence"/>
</dbReference>
<reference evidence="4 5" key="1">
    <citation type="submission" date="2012-10" db="EMBL/GenBank/DDBJ databases">
        <authorList>
            <person name="Zafar N."/>
            <person name="Inman J."/>
            <person name="Hall N."/>
            <person name="Lorenzi H."/>
            <person name="Caler E."/>
        </authorList>
    </citation>
    <scope>NUCLEOTIDE SEQUENCE [LARGE SCALE GENOMIC DNA]</scope>
    <source>
        <strain evidence="4 5">IP1</strain>
    </source>
</reference>
<dbReference type="GO" id="GO:0004672">
    <property type="term" value="F:protein kinase activity"/>
    <property type="evidence" value="ECO:0007669"/>
    <property type="project" value="InterPro"/>
</dbReference>
<keyword evidence="4" id="KW-0808">Transferase</keyword>
<keyword evidence="1" id="KW-0472">Membrane</keyword>
<proteinExistence type="predicted"/>
<keyword evidence="4" id="KW-0418">Kinase</keyword>
<dbReference type="GO" id="GO:0005524">
    <property type="term" value="F:ATP binding"/>
    <property type="evidence" value="ECO:0007669"/>
    <property type="project" value="InterPro"/>
</dbReference>
<dbReference type="InterPro" id="IPR000719">
    <property type="entry name" value="Prot_kinase_dom"/>
</dbReference>
<name>A0A0A1TUY1_ENTIV</name>
<dbReference type="KEGG" id="eiv:EIN_212380"/>
<evidence type="ECO:0000256" key="1">
    <source>
        <dbReference type="SAM" id="Phobius"/>
    </source>
</evidence>
<feature type="chain" id="PRO_5001990444" evidence="2">
    <location>
        <begin position="20"/>
        <end position="823"/>
    </location>
</feature>
<dbReference type="VEuPathDB" id="AmoebaDB:EIN_212380"/>
<evidence type="ECO:0000313" key="5">
    <source>
        <dbReference type="Proteomes" id="UP000014680"/>
    </source>
</evidence>
<dbReference type="AlphaFoldDB" id="A0A0A1TUY1"/>
<evidence type="ECO:0000313" key="4">
    <source>
        <dbReference type="EMBL" id="ELP84068.1"/>
    </source>
</evidence>
<feature type="signal peptide" evidence="2">
    <location>
        <begin position="1"/>
        <end position="19"/>
    </location>
</feature>
<dbReference type="OrthoDB" id="626167at2759"/>